<evidence type="ECO:0000313" key="5">
    <source>
        <dbReference type="Proteomes" id="UP000291613"/>
    </source>
</evidence>
<dbReference type="Pfam" id="PF01569">
    <property type="entry name" value="PAP2"/>
    <property type="match status" value="1"/>
</dbReference>
<feature type="domain" description="Phosphatidic acid phosphatase type 2/haloperoxidase" evidence="3">
    <location>
        <begin position="117"/>
        <end position="207"/>
    </location>
</feature>
<feature type="chain" id="PRO_5020350916" description="Acid phosphatase" evidence="2">
    <location>
        <begin position="22"/>
        <end position="237"/>
    </location>
</feature>
<dbReference type="GO" id="GO:0003993">
    <property type="term" value="F:acid phosphatase activity"/>
    <property type="evidence" value="ECO:0007669"/>
    <property type="project" value="UniProtKB-EC"/>
</dbReference>
<dbReference type="SUPFAM" id="SSF48317">
    <property type="entry name" value="Acid phosphatase/Vanadium-dependent haloperoxidase"/>
    <property type="match status" value="1"/>
</dbReference>
<dbReference type="RefSeq" id="WP_131004191.1">
    <property type="nucleotide sequence ID" value="NZ_JBHSZR010000009.1"/>
</dbReference>
<dbReference type="OrthoDB" id="9780507at2"/>
<dbReference type="EC" id="3.1.3.2" evidence="1"/>
<name>A0A4Q9GBN9_9HYPH</name>
<evidence type="ECO:0000313" key="4">
    <source>
        <dbReference type="EMBL" id="TBN48707.1"/>
    </source>
</evidence>
<dbReference type="EMBL" id="SIUB01000007">
    <property type="protein sequence ID" value="TBN48707.1"/>
    <property type="molecule type" value="Genomic_DNA"/>
</dbReference>
<comment type="caution">
    <text evidence="4">The sequence shown here is derived from an EMBL/GenBank/DDBJ whole genome shotgun (WGS) entry which is preliminary data.</text>
</comment>
<dbReference type="AlphaFoldDB" id="A0A4Q9GBN9"/>
<feature type="signal peptide" evidence="2">
    <location>
        <begin position="1"/>
        <end position="21"/>
    </location>
</feature>
<organism evidence="4 5">
    <name type="scientific">Hansschlegelia quercus</name>
    <dbReference type="NCBI Taxonomy" id="2528245"/>
    <lineage>
        <taxon>Bacteria</taxon>
        <taxon>Pseudomonadati</taxon>
        <taxon>Pseudomonadota</taxon>
        <taxon>Alphaproteobacteria</taxon>
        <taxon>Hyphomicrobiales</taxon>
        <taxon>Methylopilaceae</taxon>
        <taxon>Hansschlegelia</taxon>
    </lineage>
</organism>
<dbReference type="CDD" id="cd03397">
    <property type="entry name" value="PAP2_acid_phosphatase"/>
    <property type="match status" value="1"/>
</dbReference>
<comment type="catalytic activity">
    <reaction evidence="1">
        <text>a phosphate monoester + H2O = an alcohol + phosphate</text>
        <dbReference type="Rhea" id="RHEA:15017"/>
        <dbReference type="ChEBI" id="CHEBI:15377"/>
        <dbReference type="ChEBI" id="CHEBI:30879"/>
        <dbReference type="ChEBI" id="CHEBI:43474"/>
        <dbReference type="ChEBI" id="CHEBI:67140"/>
        <dbReference type="EC" id="3.1.3.2"/>
    </reaction>
</comment>
<evidence type="ECO:0000259" key="3">
    <source>
        <dbReference type="Pfam" id="PF01569"/>
    </source>
</evidence>
<keyword evidence="1" id="KW-0378">Hydrolase</keyword>
<dbReference type="GO" id="GO:0030288">
    <property type="term" value="C:outer membrane-bounded periplasmic space"/>
    <property type="evidence" value="ECO:0007669"/>
    <property type="project" value="InterPro"/>
</dbReference>
<gene>
    <name evidence="4" type="ORF">EYR15_14065</name>
</gene>
<dbReference type="PIRSF" id="PIRSF000897">
    <property type="entry name" value="Acid_Ptase_ClsA"/>
    <property type="match status" value="1"/>
</dbReference>
<dbReference type="Proteomes" id="UP000291613">
    <property type="component" value="Unassembled WGS sequence"/>
</dbReference>
<keyword evidence="5" id="KW-1185">Reference proteome</keyword>
<comment type="similarity">
    <text evidence="1">Belongs to the class A bacterial acid phosphatase family.</text>
</comment>
<keyword evidence="2" id="KW-0732">Signal</keyword>
<evidence type="ECO:0000256" key="2">
    <source>
        <dbReference type="SAM" id="SignalP"/>
    </source>
</evidence>
<sequence>MRAFLVAFSLVGILLAGPVSADPKPDGAYVRSGDVDLVALLPPPPIAGSSEDKADIAAVFAYEKARTPETSDRAKADNEMTIFRLAGVVMGPDFTPEKLPVTTAFFDKVKRDSGKPTEAIKAYYNRPRPAAAALSLQALLPLPKNAAYPSGHTTWARLNAIVLAAMVPEKRIEIFARADEYADDRIVAGVHYPTDIAAGTIAGSLIAQKELENPAFNTDLEAAKAELRTVLKLNATQ</sequence>
<dbReference type="Gene3D" id="1.20.144.10">
    <property type="entry name" value="Phosphatidic acid phosphatase type 2/haloperoxidase"/>
    <property type="match status" value="1"/>
</dbReference>
<dbReference type="InterPro" id="IPR036938">
    <property type="entry name" value="PAP2/HPO_sf"/>
</dbReference>
<accession>A0A4Q9GBN9</accession>
<reference evidence="4 5" key="1">
    <citation type="submission" date="2019-02" db="EMBL/GenBank/DDBJ databases">
        <title>Hansschlegelia quercus sp. nov., a novel methylotrophic bacterium from buds of oak (Quercus robur L.).</title>
        <authorList>
            <person name="Agafonova N.V."/>
            <person name="Kaparullina E.N."/>
            <person name="Grouzdev D.S."/>
            <person name="Doronina N.V."/>
        </authorList>
    </citation>
    <scope>NUCLEOTIDE SEQUENCE [LARGE SCALE GENOMIC DNA]</scope>
    <source>
        <strain evidence="4 5">Dub</strain>
    </source>
</reference>
<evidence type="ECO:0000256" key="1">
    <source>
        <dbReference type="PIRNR" id="PIRNR000897"/>
    </source>
</evidence>
<dbReference type="InterPro" id="IPR000326">
    <property type="entry name" value="PAP2/HPO"/>
</dbReference>
<dbReference type="InterPro" id="IPR001011">
    <property type="entry name" value="Acid_Pase_classA_bac"/>
</dbReference>
<proteinExistence type="inferred from homology"/>
<protein>
    <recommendedName>
        <fullName evidence="1">Acid phosphatase</fullName>
        <ecNumber evidence="1">3.1.3.2</ecNumber>
    </recommendedName>
</protein>